<protein>
    <submittedName>
        <fullName evidence="1">Uncharacterized protein</fullName>
    </submittedName>
</protein>
<accession>A0A0E9PYS2</accession>
<sequence length="48" mass="4928">MMHSWQRRASGAAVTAVAVSMVHCSIHVPSKYAGQGVESGTSHGSSSV</sequence>
<proteinExistence type="predicted"/>
<name>A0A0E9PYS2_ANGAN</name>
<organism evidence="1">
    <name type="scientific">Anguilla anguilla</name>
    <name type="common">European freshwater eel</name>
    <name type="synonym">Muraena anguilla</name>
    <dbReference type="NCBI Taxonomy" id="7936"/>
    <lineage>
        <taxon>Eukaryota</taxon>
        <taxon>Metazoa</taxon>
        <taxon>Chordata</taxon>
        <taxon>Craniata</taxon>
        <taxon>Vertebrata</taxon>
        <taxon>Euteleostomi</taxon>
        <taxon>Actinopterygii</taxon>
        <taxon>Neopterygii</taxon>
        <taxon>Teleostei</taxon>
        <taxon>Anguilliformes</taxon>
        <taxon>Anguillidae</taxon>
        <taxon>Anguilla</taxon>
    </lineage>
</organism>
<evidence type="ECO:0000313" key="1">
    <source>
        <dbReference type="EMBL" id="JAH09751.1"/>
    </source>
</evidence>
<dbReference type="AlphaFoldDB" id="A0A0E9PYS2"/>
<dbReference type="EMBL" id="GBXM01098826">
    <property type="protein sequence ID" value="JAH09751.1"/>
    <property type="molecule type" value="Transcribed_RNA"/>
</dbReference>
<reference evidence="1" key="1">
    <citation type="submission" date="2014-11" db="EMBL/GenBank/DDBJ databases">
        <authorList>
            <person name="Amaro Gonzalez C."/>
        </authorList>
    </citation>
    <scope>NUCLEOTIDE SEQUENCE</scope>
</reference>
<reference evidence="1" key="2">
    <citation type="journal article" date="2015" name="Fish Shellfish Immunol.">
        <title>Early steps in the European eel (Anguilla anguilla)-Vibrio vulnificus interaction in the gills: Role of the RtxA13 toxin.</title>
        <authorList>
            <person name="Callol A."/>
            <person name="Pajuelo D."/>
            <person name="Ebbesson L."/>
            <person name="Teles M."/>
            <person name="MacKenzie S."/>
            <person name="Amaro C."/>
        </authorList>
    </citation>
    <scope>NUCLEOTIDE SEQUENCE</scope>
</reference>